<sequence>MLLHVCQLSVDTSKMLLAEILLFLITSDIVYSEFPIRKLNYEFEIECSDTSRLCLFIEVFEDEVIYEQLLTRYSQCITPQGPQWIGGYDNGNFRVKLDPIPIGRKNKDSFTANFQFTHDCTTNKEIRCETLEHKFDGGEHTGFRDNLVFDDHGEPGPCSNRWQGSELWMNHQDKERISKARQWKMKMNRIRHRYMHRQRNITLI</sequence>
<dbReference type="AlphaFoldDB" id="A0A2G5VLP8"/>
<dbReference type="Proteomes" id="UP000230233">
    <property type="component" value="Chromosome I"/>
</dbReference>
<dbReference type="OrthoDB" id="5824663at2759"/>
<organism evidence="1 2">
    <name type="scientific">Caenorhabditis nigoni</name>
    <dbReference type="NCBI Taxonomy" id="1611254"/>
    <lineage>
        <taxon>Eukaryota</taxon>
        <taxon>Metazoa</taxon>
        <taxon>Ecdysozoa</taxon>
        <taxon>Nematoda</taxon>
        <taxon>Chromadorea</taxon>
        <taxon>Rhabditida</taxon>
        <taxon>Rhabditina</taxon>
        <taxon>Rhabditomorpha</taxon>
        <taxon>Rhabditoidea</taxon>
        <taxon>Rhabditidae</taxon>
        <taxon>Peloderinae</taxon>
        <taxon>Caenorhabditis</taxon>
    </lineage>
</organism>
<protein>
    <submittedName>
        <fullName evidence="1">Uncharacterized protein</fullName>
    </submittedName>
</protein>
<keyword evidence="2" id="KW-1185">Reference proteome</keyword>
<comment type="caution">
    <text evidence="1">The sequence shown here is derived from an EMBL/GenBank/DDBJ whole genome shotgun (WGS) entry which is preliminary data.</text>
</comment>
<reference evidence="2" key="1">
    <citation type="submission" date="2017-10" db="EMBL/GenBank/DDBJ databases">
        <title>Rapid genome shrinkage in a self-fertile nematode reveals novel sperm competition proteins.</title>
        <authorList>
            <person name="Yin D."/>
            <person name="Schwarz E.M."/>
            <person name="Thomas C.G."/>
            <person name="Felde R.L."/>
            <person name="Korf I.F."/>
            <person name="Cutter A.D."/>
            <person name="Schartner C.M."/>
            <person name="Ralston E.J."/>
            <person name="Meyer B.J."/>
            <person name="Haag E.S."/>
        </authorList>
    </citation>
    <scope>NUCLEOTIDE SEQUENCE [LARGE SCALE GENOMIC DNA]</scope>
    <source>
        <strain evidence="2">JU1422</strain>
    </source>
</reference>
<evidence type="ECO:0000313" key="2">
    <source>
        <dbReference type="Proteomes" id="UP000230233"/>
    </source>
</evidence>
<evidence type="ECO:0000313" key="1">
    <source>
        <dbReference type="EMBL" id="PIC52745.1"/>
    </source>
</evidence>
<gene>
    <name evidence="1" type="primary">Cni-F56H1.10</name>
    <name evidence="1" type="synonym">Cnig_chr_I.g2725</name>
    <name evidence="1" type="ORF">B9Z55_002725</name>
</gene>
<accession>A0A2G5VLP8</accession>
<dbReference type="EMBL" id="PDUG01000001">
    <property type="protein sequence ID" value="PIC52745.1"/>
    <property type="molecule type" value="Genomic_DNA"/>
</dbReference>
<proteinExistence type="predicted"/>
<name>A0A2G5VLP8_9PELO</name>